<feature type="region of interest" description="Disordered" evidence="1">
    <location>
        <begin position="266"/>
        <end position="326"/>
    </location>
</feature>
<sequence length="401" mass="43297">MTRKRNKHSSSLSQKPLPKRQAVDAAGPPMVCSGSANDETLFPTNSTSTLGSETYTSVSPSNPRSLSHCPYGFTTHTHLDPQTLEPIGFQIVPNAPYRPNDTQRPAPTLEQLIHRLDVIEAKGNVNRNEEDNNQVLRAINFLADTIAKNTEQVAKMNSRLDELHEAQADLVHRVDKLSQGMADVDDSMSQHVEAVEDRLVDLMLIQCQVSDQQASVSRMENVLQTLRMEFATREEAAKTHGSALEASLQEEIRSIASAMAGLSGQLQQMEAPHPALSSGHSAAAVGLGTGNDTTQASAHFSQSASGSQGATFPATMQSKGKGPALPPSFERHHAFSPWPTTAAGPSQCPPSAFPPLPPDHGNGRPLSPGHSTPFYFTPDFGHTRTAGHHISWSPWTRAVFT</sequence>
<feature type="compositionally biased region" description="Pro residues" evidence="1">
    <location>
        <begin position="347"/>
        <end position="358"/>
    </location>
</feature>
<dbReference type="AlphaFoldDB" id="A0A0J0XIY7"/>
<dbReference type="Proteomes" id="UP000053611">
    <property type="component" value="Unassembled WGS sequence"/>
</dbReference>
<feature type="region of interest" description="Disordered" evidence="1">
    <location>
        <begin position="1"/>
        <end position="64"/>
    </location>
</feature>
<name>A0A0J0XIY7_9TREE</name>
<reference evidence="2 3" key="1">
    <citation type="submission" date="2015-03" db="EMBL/GenBank/DDBJ databases">
        <title>Genomics and transcriptomics of the oil-accumulating basidiomycete yeast T. oleaginosus allow insights into substrate utilization and the diverse evolutionary trajectories of mating systems in fungi.</title>
        <authorList>
            <consortium name="DOE Joint Genome Institute"/>
            <person name="Kourist R."/>
            <person name="Kracht O."/>
            <person name="Bracharz F."/>
            <person name="Lipzen A."/>
            <person name="Nolan M."/>
            <person name="Ohm R."/>
            <person name="Grigoriev I."/>
            <person name="Sun S."/>
            <person name="Heitman J."/>
            <person name="Bruck T."/>
            <person name="Nowrousian M."/>
        </authorList>
    </citation>
    <scope>NUCLEOTIDE SEQUENCE [LARGE SCALE GENOMIC DNA]</scope>
    <source>
        <strain evidence="2 3">IBC0246</strain>
    </source>
</reference>
<dbReference type="EMBL" id="KQ087224">
    <property type="protein sequence ID" value="KLT41041.1"/>
    <property type="molecule type" value="Genomic_DNA"/>
</dbReference>
<gene>
    <name evidence="2" type="ORF">CC85DRAFT_129809</name>
</gene>
<proteinExistence type="predicted"/>
<evidence type="ECO:0000256" key="1">
    <source>
        <dbReference type="SAM" id="MobiDB-lite"/>
    </source>
</evidence>
<evidence type="ECO:0000313" key="2">
    <source>
        <dbReference type="EMBL" id="KLT41041.1"/>
    </source>
</evidence>
<feature type="compositionally biased region" description="Polar residues" evidence="1">
    <location>
        <begin position="290"/>
        <end position="318"/>
    </location>
</feature>
<dbReference type="GeneID" id="28980058"/>
<organism evidence="2 3">
    <name type="scientific">Cutaneotrichosporon oleaginosum</name>
    <dbReference type="NCBI Taxonomy" id="879819"/>
    <lineage>
        <taxon>Eukaryota</taxon>
        <taxon>Fungi</taxon>
        <taxon>Dikarya</taxon>
        <taxon>Basidiomycota</taxon>
        <taxon>Agaricomycotina</taxon>
        <taxon>Tremellomycetes</taxon>
        <taxon>Trichosporonales</taxon>
        <taxon>Trichosporonaceae</taxon>
        <taxon>Cutaneotrichosporon</taxon>
    </lineage>
</organism>
<accession>A0A0J0XIY7</accession>
<protein>
    <submittedName>
        <fullName evidence="2">Uncharacterized protein</fullName>
    </submittedName>
</protein>
<evidence type="ECO:0000313" key="3">
    <source>
        <dbReference type="Proteomes" id="UP000053611"/>
    </source>
</evidence>
<keyword evidence="3" id="KW-1185">Reference proteome</keyword>
<feature type="compositionally biased region" description="Polar residues" evidence="1">
    <location>
        <begin position="34"/>
        <end position="64"/>
    </location>
</feature>
<feature type="region of interest" description="Disordered" evidence="1">
    <location>
        <begin position="339"/>
        <end position="365"/>
    </location>
</feature>